<evidence type="ECO:0000313" key="3">
    <source>
        <dbReference type="Proteomes" id="UP000232722"/>
    </source>
</evidence>
<feature type="coiled-coil region" evidence="1">
    <location>
        <begin position="42"/>
        <end position="69"/>
    </location>
</feature>
<dbReference type="Proteomes" id="UP000232722">
    <property type="component" value="Unassembled WGS sequence"/>
</dbReference>
<dbReference type="VEuPathDB" id="FungiDB:FUN_017395"/>
<name>A0A2N0PLL7_9GLOM</name>
<accession>A0A2N0PLL7</accession>
<sequence length="167" mass="19614">MSSDDYEYILKDENNRKALCEQALDNITCNGDFSKNSFSIKKNKLEDIINRWQANFEELSDELECWKNSEVGDKSAKKEILRPLHRGKQIKCVFLKVYDKGEDTDTLRCVSMYGDISIKVKVIDRLFRMMRWTTEDEKKNIKIIKSHPEIIVALIMSRKVGLKISWE</sequence>
<gene>
    <name evidence="2" type="ORF">RhiirA5_479252</name>
</gene>
<proteinExistence type="predicted"/>
<reference evidence="2 3" key="1">
    <citation type="submission" date="2016-04" db="EMBL/GenBank/DDBJ databases">
        <title>Genome analyses suggest a sexual origin of heterokaryosis in a supposedly ancient asexual fungus.</title>
        <authorList>
            <person name="Ropars J."/>
            <person name="Sedzielewska K."/>
            <person name="Noel J."/>
            <person name="Charron P."/>
            <person name="Farinelli L."/>
            <person name="Marton T."/>
            <person name="Kruger M."/>
            <person name="Pelin A."/>
            <person name="Brachmann A."/>
            <person name="Corradi N."/>
        </authorList>
    </citation>
    <scope>NUCLEOTIDE SEQUENCE [LARGE SCALE GENOMIC DNA]</scope>
    <source>
        <strain evidence="2 3">A5</strain>
    </source>
</reference>
<dbReference type="AlphaFoldDB" id="A0A2N0PLL7"/>
<evidence type="ECO:0000313" key="2">
    <source>
        <dbReference type="EMBL" id="PKC07688.1"/>
    </source>
</evidence>
<dbReference type="EMBL" id="LLXJ01000617">
    <property type="protein sequence ID" value="PKC07688.1"/>
    <property type="molecule type" value="Genomic_DNA"/>
</dbReference>
<protein>
    <submittedName>
        <fullName evidence="2">Uncharacterized protein</fullName>
    </submittedName>
</protein>
<reference evidence="2 3" key="2">
    <citation type="submission" date="2017-09" db="EMBL/GenBank/DDBJ databases">
        <title>Extensive intraspecific genome diversity in a model arbuscular mycorrhizal fungus.</title>
        <authorList>
            <person name="Chen E.C."/>
            <person name="Morin E."/>
            <person name="Beaudet D."/>
            <person name="Noel J."/>
            <person name="Ndikumana S."/>
            <person name="Charron P."/>
            <person name="St-Onge C."/>
            <person name="Giorgi J."/>
            <person name="Grigoriev I.V."/>
            <person name="Roux C."/>
            <person name="Martin F.M."/>
            <person name="Corradi N."/>
        </authorList>
    </citation>
    <scope>NUCLEOTIDE SEQUENCE [LARGE SCALE GENOMIC DNA]</scope>
    <source>
        <strain evidence="2 3">A5</strain>
    </source>
</reference>
<comment type="caution">
    <text evidence="2">The sequence shown here is derived from an EMBL/GenBank/DDBJ whole genome shotgun (WGS) entry which is preliminary data.</text>
</comment>
<dbReference type="VEuPathDB" id="FungiDB:RhiirFUN_022706"/>
<evidence type="ECO:0000256" key="1">
    <source>
        <dbReference type="SAM" id="Coils"/>
    </source>
</evidence>
<dbReference type="VEuPathDB" id="FungiDB:RhiirA1_457985"/>
<organism evidence="2 3">
    <name type="scientific">Rhizophagus irregularis</name>
    <dbReference type="NCBI Taxonomy" id="588596"/>
    <lineage>
        <taxon>Eukaryota</taxon>
        <taxon>Fungi</taxon>
        <taxon>Fungi incertae sedis</taxon>
        <taxon>Mucoromycota</taxon>
        <taxon>Glomeromycotina</taxon>
        <taxon>Glomeromycetes</taxon>
        <taxon>Glomerales</taxon>
        <taxon>Glomeraceae</taxon>
        <taxon>Rhizophagus</taxon>
    </lineage>
</organism>
<keyword evidence="1" id="KW-0175">Coiled coil</keyword>